<dbReference type="EMBL" id="WIJK01000018">
    <property type="protein sequence ID" value="MQQ52646.1"/>
    <property type="molecule type" value="Genomic_DNA"/>
</dbReference>
<protein>
    <submittedName>
        <fullName evidence="1">Uncharacterized protein</fullName>
    </submittedName>
</protein>
<gene>
    <name evidence="1" type="ORF">GEZ89_06730</name>
</gene>
<evidence type="ECO:0000313" key="2">
    <source>
        <dbReference type="Proteomes" id="UP000467560"/>
    </source>
</evidence>
<reference evidence="1 2" key="1">
    <citation type="submission" date="2019-10" db="EMBL/GenBank/DDBJ databases">
        <title>Streptococcus mitis of the oral and urogenital tracts.</title>
        <authorList>
            <person name="Price T."/>
            <person name="Mores C.R."/>
            <person name="Putonti C."/>
            <person name="Wolfe A.J."/>
        </authorList>
    </citation>
    <scope>NUCLEOTIDE SEQUENCE [LARGE SCALE GENOMIC DNA]</scope>
    <source>
        <strain evidence="1 2">SM16</strain>
    </source>
</reference>
<proteinExistence type="predicted"/>
<name>A0A7X1V654_STRMT</name>
<accession>A0A7X1V654</accession>
<evidence type="ECO:0000313" key="1">
    <source>
        <dbReference type="EMBL" id="MQQ52646.1"/>
    </source>
</evidence>
<sequence>MASIFQNNFREANQEFIRIASNTKYSARKQGLLINKMRKEIENKFDVSEFYKKEGSITLNVQTEAIEWENVMTSGK</sequence>
<dbReference type="AlphaFoldDB" id="A0A7X1V654"/>
<organism evidence="1 2">
    <name type="scientific">Streptococcus mitis</name>
    <dbReference type="NCBI Taxonomy" id="28037"/>
    <lineage>
        <taxon>Bacteria</taxon>
        <taxon>Bacillati</taxon>
        <taxon>Bacillota</taxon>
        <taxon>Bacilli</taxon>
        <taxon>Lactobacillales</taxon>
        <taxon>Streptococcaceae</taxon>
        <taxon>Streptococcus</taxon>
        <taxon>Streptococcus mitis group</taxon>
    </lineage>
</organism>
<dbReference type="RefSeq" id="WP_153225426.1">
    <property type="nucleotide sequence ID" value="NZ_WIJK01000018.1"/>
</dbReference>
<comment type="caution">
    <text evidence="1">The sequence shown here is derived from an EMBL/GenBank/DDBJ whole genome shotgun (WGS) entry which is preliminary data.</text>
</comment>
<dbReference type="Proteomes" id="UP000467560">
    <property type="component" value="Unassembled WGS sequence"/>
</dbReference>